<dbReference type="EMBL" id="JAMQBK010000015">
    <property type="protein sequence ID" value="MCM2369915.1"/>
    <property type="molecule type" value="Genomic_DNA"/>
</dbReference>
<feature type="domain" description="EAL" evidence="1">
    <location>
        <begin position="1"/>
        <end position="187"/>
    </location>
</feature>
<dbReference type="PANTHER" id="PTHR44757:SF2">
    <property type="entry name" value="BIOFILM ARCHITECTURE MAINTENANCE PROTEIN MBAA"/>
    <property type="match status" value="1"/>
</dbReference>
<dbReference type="PROSITE" id="PS50883">
    <property type="entry name" value="EAL"/>
    <property type="match status" value="1"/>
</dbReference>
<sequence length="193" mass="21215">MPLGHWVLRSSCLEAGRWSDDIRLAVNLSPVQLRDRNLVKSVVAALEVSGLPANRLELEITETALISSTELSIGMLHQLREMGVEIAMDDFGTGYSSINYLRRFPFDKIKIDRSFVSGSDRDEESSAIVRMIASLGMTLGVKTTAEGVETEDEMKSVRRAGCTEMQGYLLSRPVPAGEIGQILGNHSTIMATR</sequence>
<evidence type="ECO:0000313" key="3">
    <source>
        <dbReference type="Proteomes" id="UP001202961"/>
    </source>
</evidence>
<dbReference type="SUPFAM" id="SSF141868">
    <property type="entry name" value="EAL domain-like"/>
    <property type="match status" value="1"/>
</dbReference>
<comment type="caution">
    <text evidence="2">The sequence shown here is derived from an EMBL/GenBank/DDBJ whole genome shotgun (WGS) entry which is preliminary data.</text>
</comment>
<gene>
    <name evidence="2" type="ORF">NB063_04685</name>
</gene>
<dbReference type="Proteomes" id="UP001202961">
    <property type="component" value="Unassembled WGS sequence"/>
</dbReference>
<dbReference type="CDD" id="cd01948">
    <property type="entry name" value="EAL"/>
    <property type="match status" value="1"/>
</dbReference>
<dbReference type="InterPro" id="IPR052155">
    <property type="entry name" value="Biofilm_reg_signaling"/>
</dbReference>
<keyword evidence="3" id="KW-1185">Reference proteome</keyword>
<dbReference type="SMART" id="SM00052">
    <property type="entry name" value="EAL"/>
    <property type="match status" value="1"/>
</dbReference>
<organism evidence="2 3">
    <name type="scientific">Aporhodopirellula aestuarii</name>
    <dbReference type="NCBI Taxonomy" id="2950107"/>
    <lineage>
        <taxon>Bacteria</taxon>
        <taxon>Pseudomonadati</taxon>
        <taxon>Planctomycetota</taxon>
        <taxon>Planctomycetia</taxon>
        <taxon>Pirellulales</taxon>
        <taxon>Pirellulaceae</taxon>
        <taxon>Aporhodopirellula</taxon>
    </lineage>
</organism>
<evidence type="ECO:0000313" key="2">
    <source>
        <dbReference type="EMBL" id="MCM2369915.1"/>
    </source>
</evidence>
<evidence type="ECO:0000259" key="1">
    <source>
        <dbReference type="PROSITE" id="PS50883"/>
    </source>
</evidence>
<name>A0ABT0TZB3_9BACT</name>
<protein>
    <submittedName>
        <fullName evidence="2">EAL domain-containing protein</fullName>
    </submittedName>
</protein>
<reference evidence="2 3" key="1">
    <citation type="journal article" date="2022" name="Syst. Appl. Microbiol.">
        <title>Rhodopirellula aestuarii sp. nov., a novel member of the genus Rhodopirellula isolated from brackish sediments collected in the Tagus River estuary, Portugal.</title>
        <authorList>
            <person name="Vitorino I.R."/>
            <person name="Klimek D."/>
            <person name="Calusinska M."/>
            <person name="Lobo-da-Cunha A."/>
            <person name="Vasconcelos V."/>
            <person name="Lage O.M."/>
        </authorList>
    </citation>
    <scope>NUCLEOTIDE SEQUENCE [LARGE SCALE GENOMIC DNA]</scope>
    <source>
        <strain evidence="2 3">ICT_H3.1</strain>
    </source>
</reference>
<dbReference type="InterPro" id="IPR035919">
    <property type="entry name" value="EAL_sf"/>
</dbReference>
<dbReference type="Gene3D" id="3.20.20.450">
    <property type="entry name" value="EAL domain"/>
    <property type="match status" value="1"/>
</dbReference>
<accession>A0ABT0TZB3</accession>
<dbReference type="PANTHER" id="PTHR44757">
    <property type="entry name" value="DIGUANYLATE CYCLASE DGCP"/>
    <property type="match status" value="1"/>
</dbReference>
<dbReference type="Pfam" id="PF00563">
    <property type="entry name" value="EAL"/>
    <property type="match status" value="1"/>
</dbReference>
<proteinExistence type="predicted"/>
<dbReference type="InterPro" id="IPR001633">
    <property type="entry name" value="EAL_dom"/>
</dbReference>